<comment type="subcellular location">
    <subcellularLocation>
        <location evidence="9">Endoplasmic reticulum membrane</location>
        <topology evidence="9">Multi-pass membrane protein</topology>
    </subcellularLocation>
    <subcellularLocation>
        <location evidence="9">Golgi apparatus membrane</location>
        <topology evidence="9">Multi-pass membrane protein</topology>
    </subcellularLocation>
</comment>
<dbReference type="Pfam" id="PF04420">
    <property type="entry name" value="CHD5"/>
    <property type="match status" value="1"/>
</dbReference>
<keyword evidence="7" id="KW-0175">Coiled coil</keyword>
<dbReference type="VEuPathDB" id="FungiDB:YALI1_E24797g"/>
<organism evidence="10 11">
    <name type="scientific">Yarrowia lipolytica</name>
    <name type="common">Candida lipolytica</name>
    <dbReference type="NCBI Taxonomy" id="4952"/>
    <lineage>
        <taxon>Eukaryota</taxon>
        <taxon>Fungi</taxon>
        <taxon>Dikarya</taxon>
        <taxon>Ascomycota</taxon>
        <taxon>Saccharomycotina</taxon>
        <taxon>Dipodascomycetes</taxon>
        <taxon>Dipodascales</taxon>
        <taxon>Dipodascales incertae sedis</taxon>
        <taxon>Yarrowia</taxon>
    </lineage>
</organism>
<dbReference type="OrthoDB" id="69461at2759"/>
<dbReference type="GO" id="GO:0043495">
    <property type="term" value="F:protein-membrane adaptor activity"/>
    <property type="evidence" value="ECO:0007669"/>
    <property type="project" value="TreeGrafter"/>
</dbReference>
<keyword evidence="6 9" id="KW-1133">Transmembrane helix</keyword>
<dbReference type="InterPro" id="IPR027538">
    <property type="entry name" value="Get1_fungi"/>
</dbReference>
<dbReference type="GO" id="GO:0000139">
    <property type="term" value="C:Golgi membrane"/>
    <property type="evidence" value="ECO:0007669"/>
    <property type="project" value="UniProtKB-SubCell"/>
</dbReference>
<evidence type="ECO:0000256" key="4">
    <source>
        <dbReference type="ARBA" id="ARBA00022824"/>
    </source>
</evidence>
<dbReference type="PANTHER" id="PTHR42650:SF1">
    <property type="entry name" value="GUIDED ENTRY OF TAIL-ANCHORED PROTEINS FACTOR 1"/>
    <property type="match status" value="1"/>
</dbReference>
<keyword evidence="3 9" id="KW-0812">Transmembrane</keyword>
<dbReference type="GO" id="GO:0071816">
    <property type="term" value="P:tail-anchored membrane protein insertion into ER membrane"/>
    <property type="evidence" value="ECO:0007669"/>
    <property type="project" value="InterPro"/>
</dbReference>
<name>A0A1H6PQC4_YARLL</name>
<dbReference type="EMBL" id="CP017557">
    <property type="protein sequence ID" value="AOW05726.1"/>
    <property type="molecule type" value="Genomic_DNA"/>
</dbReference>
<dbReference type="AlphaFoldDB" id="A0A1H6PQC4"/>
<sequence length="224" mass="24901">MDEAIIVDAEFVAPVGTTAGEFVPIDRAPAAGLLLLVAFVVLYAKVISKLGKPAIQEFLWEIITRIVPSKQLRRRKEAQLRAIEVHTQRSNTSSQDQFAKWAKLDREYGKLKVEIEDINNSLTASKARFFTIISSAIFLSTTGMKMFLRIKHRKAAIFWLPKNAFPYPIEYILSFSSAPLGSVSVSAWLMICDAAMDLIVTIFVALVVGVIGMLRSNKVKPKTA</sequence>
<dbReference type="VEuPathDB" id="FungiDB:YALI0_E20889g"/>
<gene>
    <name evidence="9" type="primary">GET1</name>
    <name evidence="10" type="ORF">YALI1_E24797g</name>
</gene>
<evidence type="ECO:0000256" key="1">
    <source>
        <dbReference type="ARBA" id="ARBA00010799"/>
    </source>
</evidence>
<keyword evidence="9" id="KW-0333">Golgi apparatus</keyword>
<comment type="subunit">
    <text evidence="9">Component of the Golgi to ER traffic (GET) complex, which is composed of GET1, GET2 and GET3. Within the complex, GET1 and GET2 form a heterotetramer which is stabilized by phosphatidylinositol binding and which binds to the GET3 homodimer.</text>
</comment>
<dbReference type="eggNOG" id="KOG4253">
    <property type="taxonomic scope" value="Eukaryota"/>
</dbReference>
<evidence type="ECO:0000256" key="5">
    <source>
        <dbReference type="ARBA" id="ARBA00022892"/>
    </source>
</evidence>
<evidence type="ECO:0000313" key="10">
    <source>
        <dbReference type="EMBL" id="AOW05726.1"/>
    </source>
</evidence>
<keyword evidence="2 9" id="KW-0813">Transport</keyword>
<protein>
    <recommendedName>
        <fullName evidence="9">Golgi to ER traffic protein 1</fullName>
    </recommendedName>
    <alternativeName>
        <fullName evidence="9">Guided entry of tail-anchored proteins 1</fullName>
    </alternativeName>
</protein>
<evidence type="ECO:0000256" key="3">
    <source>
        <dbReference type="ARBA" id="ARBA00022692"/>
    </source>
</evidence>
<dbReference type="GO" id="GO:0043529">
    <property type="term" value="C:GET complex"/>
    <property type="evidence" value="ECO:0007669"/>
    <property type="project" value="UniProtKB-UniRule"/>
</dbReference>
<evidence type="ECO:0000313" key="11">
    <source>
        <dbReference type="Proteomes" id="UP000182444"/>
    </source>
</evidence>
<evidence type="ECO:0000256" key="6">
    <source>
        <dbReference type="ARBA" id="ARBA00022989"/>
    </source>
</evidence>
<comment type="function">
    <text evidence="9">Required for the post-translational delivery of tail-anchored (TA) proteins to the endoplasmic reticulum. Together with GET2, acts as a membrane receptor for soluble GET3, which recognizes and selectively binds the transmembrane domain of TA proteins in the cytosol. The GET complex cooperates with the HDEL receptor ERD2 to mediate the ATP-dependent retrieval of resident ER proteins that contain a C-terminal H-D-E-L retention signal from the Golgi to the ER.</text>
</comment>
<dbReference type="PANTHER" id="PTHR42650">
    <property type="entry name" value="TAIL-ANCHORED PROTEIN INSERTION RECEPTOR WRB"/>
    <property type="match status" value="1"/>
</dbReference>
<feature type="topological domain" description="Cytoplasmic" evidence="9">
    <location>
        <begin position="200"/>
        <end position="224"/>
    </location>
</feature>
<dbReference type="Gene3D" id="1.10.287.660">
    <property type="entry name" value="Helix hairpin bin"/>
    <property type="match status" value="1"/>
</dbReference>
<dbReference type="InterPro" id="IPR028945">
    <property type="entry name" value="Get1"/>
</dbReference>
<keyword evidence="4 9" id="KW-0256">Endoplasmic reticulum</keyword>
<accession>A0A1H6PQC4</accession>
<feature type="topological domain" description="Lumenal" evidence="9">
    <location>
        <begin position="1"/>
        <end position="33"/>
    </location>
</feature>
<evidence type="ECO:0000256" key="7">
    <source>
        <dbReference type="ARBA" id="ARBA00023054"/>
    </source>
</evidence>
<keyword evidence="5 9" id="KW-0931">ER-Golgi transport</keyword>
<dbReference type="GO" id="GO:0016192">
    <property type="term" value="P:vesicle-mediated transport"/>
    <property type="evidence" value="ECO:0007669"/>
    <property type="project" value="UniProtKB-KW"/>
</dbReference>
<dbReference type="HAMAP" id="MF_03113">
    <property type="entry name" value="Get1"/>
    <property type="match status" value="1"/>
</dbReference>
<comment type="caution">
    <text evidence="9">Lacks conserved residue(s) required for the propagation of feature annotation.</text>
</comment>
<dbReference type="Proteomes" id="UP000182444">
    <property type="component" value="Chromosome 1E"/>
</dbReference>
<reference evidence="10 11" key="1">
    <citation type="journal article" date="2016" name="PLoS ONE">
        <title>Sequence Assembly of Yarrowia lipolytica Strain W29/CLIB89 Shows Transposable Element Diversity.</title>
        <authorList>
            <person name="Magnan C."/>
            <person name="Yu J."/>
            <person name="Chang I."/>
            <person name="Jahn E."/>
            <person name="Kanomata Y."/>
            <person name="Wu J."/>
            <person name="Zeller M."/>
            <person name="Oakes M."/>
            <person name="Baldi P."/>
            <person name="Sandmeyer S."/>
        </authorList>
    </citation>
    <scope>NUCLEOTIDE SEQUENCE [LARGE SCALE GENOMIC DNA]</scope>
    <source>
        <strain evidence="11">CLIB89(W29)</strain>
    </source>
</reference>
<dbReference type="KEGG" id="yli:2911843"/>
<evidence type="ECO:0000256" key="2">
    <source>
        <dbReference type="ARBA" id="ARBA00022448"/>
    </source>
</evidence>
<dbReference type="GO" id="GO:0005789">
    <property type="term" value="C:endoplasmic reticulum membrane"/>
    <property type="evidence" value="ECO:0007669"/>
    <property type="project" value="UniProtKB-SubCell"/>
</dbReference>
<proteinExistence type="inferred from homology"/>
<keyword evidence="8 9" id="KW-0472">Membrane</keyword>
<evidence type="ECO:0000256" key="9">
    <source>
        <dbReference type="HAMAP-Rule" id="MF_03113"/>
    </source>
</evidence>
<dbReference type="InterPro" id="IPR029012">
    <property type="entry name" value="Helix_hairpin_bin_sf"/>
</dbReference>
<evidence type="ECO:0000256" key="8">
    <source>
        <dbReference type="ARBA" id="ARBA00023136"/>
    </source>
</evidence>
<comment type="similarity">
    <text evidence="1 9">Belongs to the WRB/GET1 family.</text>
</comment>
<dbReference type="FunFam" id="1.10.287.660:FF:000006">
    <property type="entry name" value="Protein GET1"/>
    <property type="match status" value="1"/>
</dbReference>